<dbReference type="AlphaFoldDB" id="A0A7N0UN73"/>
<evidence type="ECO:0000313" key="1">
    <source>
        <dbReference type="EnsemblPlants" id="Kaladp0076s0106.1.v1.1.CDS.1"/>
    </source>
</evidence>
<keyword evidence="2" id="KW-1185">Reference proteome</keyword>
<dbReference type="EnsemblPlants" id="Kaladp0076s0106.1.v1.1">
    <property type="protein sequence ID" value="Kaladp0076s0106.1.v1.1.CDS.1"/>
    <property type="gene ID" value="Kaladp0076s0106.v1.1"/>
</dbReference>
<accession>A0A7N0UN73</accession>
<sequence>MMGTPCVKLSSTEFQPQWLRNAPVDLWDSMSCWGAHVFTTSPCLFCLTLFSNPSGSHSPLNASVTLNPIGGLITQMNAFPLASSPFASSIICAGNMEFCDPNET</sequence>
<reference evidence="1" key="1">
    <citation type="submission" date="2021-01" db="UniProtKB">
        <authorList>
            <consortium name="EnsemblPlants"/>
        </authorList>
    </citation>
    <scope>IDENTIFICATION</scope>
</reference>
<evidence type="ECO:0000313" key="2">
    <source>
        <dbReference type="Proteomes" id="UP000594263"/>
    </source>
</evidence>
<proteinExistence type="predicted"/>
<name>A0A7N0UN73_KALFE</name>
<dbReference type="Proteomes" id="UP000594263">
    <property type="component" value="Unplaced"/>
</dbReference>
<organism evidence="1 2">
    <name type="scientific">Kalanchoe fedtschenkoi</name>
    <name type="common">Lavender scallops</name>
    <name type="synonym">South American air plant</name>
    <dbReference type="NCBI Taxonomy" id="63787"/>
    <lineage>
        <taxon>Eukaryota</taxon>
        <taxon>Viridiplantae</taxon>
        <taxon>Streptophyta</taxon>
        <taxon>Embryophyta</taxon>
        <taxon>Tracheophyta</taxon>
        <taxon>Spermatophyta</taxon>
        <taxon>Magnoliopsida</taxon>
        <taxon>eudicotyledons</taxon>
        <taxon>Gunneridae</taxon>
        <taxon>Pentapetalae</taxon>
        <taxon>Saxifragales</taxon>
        <taxon>Crassulaceae</taxon>
        <taxon>Kalanchoe</taxon>
    </lineage>
</organism>
<dbReference type="Gramene" id="Kaladp0076s0106.1.v1.1">
    <property type="protein sequence ID" value="Kaladp0076s0106.1.v1.1.CDS.1"/>
    <property type="gene ID" value="Kaladp0076s0106.v1.1"/>
</dbReference>
<protein>
    <submittedName>
        <fullName evidence="1">Uncharacterized protein</fullName>
    </submittedName>
</protein>